<dbReference type="AlphaFoldDB" id="A0A916LEZ9"/>
<sequence>MNWVKHSTRSPSARISSRISSSRITFPDRRPTGERSCSSWAGWLHTCLSLAIAASTLPRRSIPSVFSIFSIMSATTA</sequence>
<proteinExistence type="predicted"/>
<reference evidence="2" key="1">
    <citation type="submission" date="2015-03" db="EMBL/GenBank/DDBJ databases">
        <authorList>
            <consortium name="Pathogen Informatics"/>
        </authorList>
    </citation>
    <scope>NUCLEOTIDE SEQUENCE [LARGE SCALE GENOMIC DNA]</scope>
    <source>
        <strain evidence="2">N09902308</strain>
    </source>
</reference>
<comment type="caution">
    <text evidence="1">The sequence shown here is derived from an EMBL/GenBank/DDBJ whole genome shotgun (WGS) entry which is preliminary data.</text>
</comment>
<name>A0A916LEZ9_MYCTX</name>
<organism evidence="1 2">
    <name type="scientific">Mycobacterium tuberculosis</name>
    <dbReference type="NCBI Taxonomy" id="1773"/>
    <lineage>
        <taxon>Bacteria</taxon>
        <taxon>Bacillati</taxon>
        <taxon>Actinomycetota</taxon>
        <taxon>Actinomycetes</taxon>
        <taxon>Mycobacteriales</taxon>
        <taxon>Mycobacteriaceae</taxon>
        <taxon>Mycobacterium</taxon>
        <taxon>Mycobacterium tuberculosis complex</taxon>
    </lineage>
</organism>
<dbReference type="Proteomes" id="UP000039021">
    <property type="component" value="Unassembled WGS sequence"/>
</dbReference>
<evidence type="ECO:0000313" key="2">
    <source>
        <dbReference type="Proteomes" id="UP000039021"/>
    </source>
</evidence>
<protein>
    <submittedName>
        <fullName evidence="1">Uncharacterized protein</fullName>
    </submittedName>
</protein>
<accession>A0A916LEZ9</accession>
<dbReference type="EMBL" id="CSBK01002406">
    <property type="protein sequence ID" value="COZ79708.1"/>
    <property type="molecule type" value="Genomic_DNA"/>
</dbReference>
<gene>
    <name evidence="1" type="ORF">ERS007739_04140</name>
</gene>
<evidence type="ECO:0000313" key="1">
    <source>
        <dbReference type="EMBL" id="COZ79708.1"/>
    </source>
</evidence>